<gene>
    <name evidence="6" type="ORF">BDW59DRAFT_58717</name>
</gene>
<evidence type="ECO:0000256" key="3">
    <source>
        <dbReference type="ARBA" id="ARBA00022989"/>
    </source>
</evidence>
<dbReference type="Pfam" id="PF01544">
    <property type="entry name" value="CorA"/>
    <property type="match status" value="1"/>
</dbReference>
<keyword evidence="3 5" id="KW-1133">Transmembrane helix</keyword>
<protein>
    <recommendedName>
        <fullName evidence="8">Mg2+ transporter protein</fullName>
    </recommendedName>
</protein>
<accession>A0ABR4IHK8</accession>
<dbReference type="InterPro" id="IPR002523">
    <property type="entry name" value="MgTranspt_CorA/ZnTranspt_ZntB"/>
</dbReference>
<feature type="transmembrane region" description="Helical" evidence="5">
    <location>
        <begin position="174"/>
        <end position="195"/>
    </location>
</feature>
<evidence type="ECO:0000313" key="6">
    <source>
        <dbReference type="EMBL" id="KAL2827235.1"/>
    </source>
</evidence>
<evidence type="ECO:0000313" key="7">
    <source>
        <dbReference type="Proteomes" id="UP001610335"/>
    </source>
</evidence>
<evidence type="ECO:0000256" key="1">
    <source>
        <dbReference type="ARBA" id="ARBA00004141"/>
    </source>
</evidence>
<evidence type="ECO:0000256" key="5">
    <source>
        <dbReference type="SAM" id="Phobius"/>
    </source>
</evidence>
<keyword evidence="7" id="KW-1185">Reference proteome</keyword>
<feature type="transmembrane region" description="Helical" evidence="5">
    <location>
        <begin position="207"/>
        <end position="227"/>
    </location>
</feature>
<dbReference type="EMBL" id="JBFXLS010000026">
    <property type="protein sequence ID" value="KAL2827235.1"/>
    <property type="molecule type" value="Genomic_DNA"/>
</dbReference>
<organism evidence="6 7">
    <name type="scientific">Aspergillus cavernicola</name>
    <dbReference type="NCBI Taxonomy" id="176166"/>
    <lineage>
        <taxon>Eukaryota</taxon>
        <taxon>Fungi</taxon>
        <taxon>Dikarya</taxon>
        <taxon>Ascomycota</taxon>
        <taxon>Pezizomycotina</taxon>
        <taxon>Eurotiomycetes</taxon>
        <taxon>Eurotiomycetidae</taxon>
        <taxon>Eurotiales</taxon>
        <taxon>Aspergillaceae</taxon>
        <taxon>Aspergillus</taxon>
        <taxon>Aspergillus subgen. Nidulantes</taxon>
    </lineage>
</organism>
<keyword evidence="2 5" id="KW-0812">Transmembrane</keyword>
<evidence type="ECO:0008006" key="8">
    <source>
        <dbReference type="Google" id="ProtNLM"/>
    </source>
</evidence>
<dbReference type="Proteomes" id="UP001610335">
    <property type="component" value="Unassembled WGS sequence"/>
</dbReference>
<proteinExistence type="predicted"/>
<dbReference type="Gene3D" id="1.20.58.340">
    <property type="entry name" value="Magnesium transport protein CorA, transmembrane region"/>
    <property type="match status" value="1"/>
</dbReference>
<comment type="subcellular location">
    <subcellularLocation>
        <location evidence="1">Membrane</location>
        <topology evidence="1">Multi-pass membrane protein</topology>
    </subcellularLocation>
</comment>
<evidence type="ECO:0000256" key="4">
    <source>
        <dbReference type="ARBA" id="ARBA00023136"/>
    </source>
</evidence>
<comment type="caution">
    <text evidence="6">The sequence shown here is derived from an EMBL/GenBank/DDBJ whole genome shotgun (WGS) entry which is preliminary data.</text>
</comment>
<dbReference type="SUPFAM" id="SSF144083">
    <property type="entry name" value="Magnesium transport protein CorA, transmembrane region"/>
    <property type="match status" value="1"/>
</dbReference>
<dbReference type="InterPro" id="IPR045863">
    <property type="entry name" value="CorA_TM1_TM2"/>
</dbReference>
<sequence>MFDDIIFYWLNAEKHEIDSVFDRCVNTTTFVHRIVSSHWFDFLELQFKTLSTVDLTSKAKRGDFARKPISTTEWRAELDYYNERLSLLGLLQRRLMWYKQEMVLNLERLGFATPALGNEQSTLIPSALQAARQDFQTILSELDHHESRVDNLIGVVTDSINLSSALRSSNEARFGLQLSIVDAIFFPITLVAAVFPMGGDYLPGSRYFWIPWAVTIPLVTGLILMIWRTTRSHL</sequence>
<evidence type="ECO:0000256" key="2">
    <source>
        <dbReference type="ARBA" id="ARBA00022692"/>
    </source>
</evidence>
<reference evidence="6 7" key="1">
    <citation type="submission" date="2024-07" db="EMBL/GenBank/DDBJ databases">
        <title>Section-level genome sequencing and comparative genomics of Aspergillus sections Usti and Cavernicolus.</title>
        <authorList>
            <consortium name="Lawrence Berkeley National Laboratory"/>
            <person name="Nybo J.L."/>
            <person name="Vesth T.C."/>
            <person name="Theobald S."/>
            <person name="Frisvad J.C."/>
            <person name="Larsen T.O."/>
            <person name="Kjaerboelling I."/>
            <person name="Rothschild-Mancinelli K."/>
            <person name="Lyhne E.K."/>
            <person name="Kogle M.E."/>
            <person name="Barry K."/>
            <person name="Clum A."/>
            <person name="Na H."/>
            <person name="Ledsgaard L."/>
            <person name="Lin J."/>
            <person name="Lipzen A."/>
            <person name="Kuo A."/>
            <person name="Riley R."/>
            <person name="Mondo S."/>
            <person name="LaButti K."/>
            <person name="Haridas S."/>
            <person name="Pangalinan J."/>
            <person name="Salamov A.A."/>
            <person name="Simmons B.A."/>
            <person name="Magnuson J.K."/>
            <person name="Chen J."/>
            <person name="Drula E."/>
            <person name="Henrissat B."/>
            <person name="Wiebenga A."/>
            <person name="Lubbers R.J."/>
            <person name="Gomes A.C."/>
            <person name="Makela M.R."/>
            <person name="Stajich J."/>
            <person name="Grigoriev I.V."/>
            <person name="Mortensen U.H."/>
            <person name="De vries R.P."/>
            <person name="Baker S.E."/>
            <person name="Andersen M.R."/>
        </authorList>
    </citation>
    <scope>NUCLEOTIDE SEQUENCE [LARGE SCALE GENOMIC DNA]</scope>
    <source>
        <strain evidence="6 7">CBS 600.67</strain>
    </source>
</reference>
<keyword evidence="4 5" id="KW-0472">Membrane</keyword>
<name>A0ABR4IHK8_9EURO</name>